<keyword evidence="1" id="KW-0195">Cyclin</keyword>
<evidence type="ECO:0000256" key="2">
    <source>
        <dbReference type="SAM" id="MobiDB-lite"/>
    </source>
</evidence>
<dbReference type="CDD" id="cd20546">
    <property type="entry name" value="CYCLIN_SpCG1C_ScCTK2-like_rpt2"/>
    <property type="match status" value="1"/>
</dbReference>
<dbReference type="SUPFAM" id="SSF47954">
    <property type="entry name" value="Cyclin-like"/>
    <property type="match status" value="2"/>
</dbReference>
<protein>
    <submittedName>
        <fullName evidence="4">Cyclin-like protein</fullName>
    </submittedName>
</protein>
<dbReference type="GO" id="GO:0006357">
    <property type="term" value="P:regulation of transcription by RNA polymerase II"/>
    <property type="evidence" value="ECO:0007669"/>
    <property type="project" value="InterPro"/>
</dbReference>
<evidence type="ECO:0000313" key="4">
    <source>
        <dbReference type="EMBL" id="KIY64925.1"/>
    </source>
</evidence>
<comment type="similarity">
    <text evidence="1">Belongs to the cyclin family.</text>
</comment>
<dbReference type="Proteomes" id="UP000054007">
    <property type="component" value="Unassembled WGS sequence"/>
</dbReference>
<dbReference type="EMBL" id="KN880612">
    <property type="protein sequence ID" value="KIY64925.1"/>
    <property type="molecule type" value="Genomic_DNA"/>
</dbReference>
<organism evidence="4 5">
    <name type="scientific">Cylindrobasidium torrendii FP15055 ss-10</name>
    <dbReference type="NCBI Taxonomy" id="1314674"/>
    <lineage>
        <taxon>Eukaryota</taxon>
        <taxon>Fungi</taxon>
        <taxon>Dikarya</taxon>
        <taxon>Basidiomycota</taxon>
        <taxon>Agaricomycotina</taxon>
        <taxon>Agaricomycetes</taxon>
        <taxon>Agaricomycetidae</taxon>
        <taxon>Agaricales</taxon>
        <taxon>Marasmiineae</taxon>
        <taxon>Physalacriaceae</taxon>
        <taxon>Cylindrobasidium</taxon>
    </lineage>
</organism>
<feature type="region of interest" description="Disordered" evidence="2">
    <location>
        <begin position="290"/>
        <end position="355"/>
    </location>
</feature>
<dbReference type="InterPro" id="IPR036915">
    <property type="entry name" value="Cyclin-like_sf"/>
</dbReference>
<dbReference type="InterPro" id="IPR013763">
    <property type="entry name" value="Cyclin-like_dom"/>
</dbReference>
<dbReference type="SMART" id="SM00385">
    <property type="entry name" value="CYCLIN"/>
    <property type="match status" value="2"/>
</dbReference>
<proteinExistence type="inferred from homology"/>
<feature type="domain" description="Cyclin-like" evidence="3">
    <location>
        <begin position="52"/>
        <end position="152"/>
    </location>
</feature>
<dbReference type="STRING" id="1314674.A0A0D7B3Y5"/>
<gene>
    <name evidence="4" type="ORF">CYLTODRAFT_438041</name>
</gene>
<dbReference type="Pfam" id="PF00134">
    <property type="entry name" value="Cyclin_N"/>
    <property type="match status" value="1"/>
</dbReference>
<sequence length="355" mass="39553">MQRSGPLLSREDPPASDELPIDQWIFPLSALRQTPSKWPLEKQMYERARGVEFLYRLGSSLQLHTPAMFTAATWFHRFYMRFPIEDFHRQDVAAACIFLATKTEECGRKLRDVARVCQAKIESKDINAILEDSKEVENCQQVILQTEEVLLEALCFEFSVDNPHSILVDAFVEFSISPDVQEVSWTLAHDSYRTPACILWPSRIIAAACLVLAECFHEGANAPSLAERITPENPSPSPSNTPPHTSKATIAYFHFSPEDLVNLSDCLNLILEFYGAQDFTKQPHLASVSQIAPPASTPPWEPLFKPWTDFEKNDGVQAPAAQPSAPPPTATQEEQPTDQPPPPPPASFSPVSTAA</sequence>
<feature type="compositionally biased region" description="Pro residues" evidence="2">
    <location>
        <begin position="338"/>
        <end position="347"/>
    </location>
</feature>
<dbReference type="OrthoDB" id="25002at2759"/>
<evidence type="ECO:0000313" key="5">
    <source>
        <dbReference type="Proteomes" id="UP000054007"/>
    </source>
</evidence>
<accession>A0A0D7B3Y5</accession>
<dbReference type="GO" id="GO:0016538">
    <property type="term" value="F:cyclin-dependent protein serine/threonine kinase regulator activity"/>
    <property type="evidence" value="ECO:0007669"/>
    <property type="project" value="InterPro"/>
</dbReference>
<evidence type="ECO:0000256" key="1">
    <source>
        <dbReference type="RuleBase" id="RU000383"/>
    </source>
</evidence>
<dbReference type="InterPro" id="IPR006671">
    <property type="entry name" value="Cyclin_N"/>
</dbReference>
<dbReference type="AlphaFoldDB" id="A0A0D7B3Y5"/>
<reference evidence="4 5" key="1">
    <citation type="journal article" date="2015" name="Fungal Genet. Biol.">
        <title>Evolution of novel wood decay mechanisms in Agaricales revealed by the genome sequences of Fistulina hepatica and Cylindrobasidium torrendii.</title>
        <authorList>
            <person name="Floudas D."/>
            <person name="Held B.W."/>
            <person name="Riley R."/>
            <person name="Nagy L.G."/>
            <person name="Koehler G."/>
            <person name="Ransdell A.S."/>
            <person name="Younus H."/>
            <person name="Chow J."/>
            <person name="Chiniquy J."/>
            <person name="Lipzen A."/>
            <person name="Tritt A."/>
            <person name="Sun H."/>
            <person name="Haridas S."/>
            <person name="LaButti K."/>
            <person name="Ohm R.A."/>
            <person name="Kues U."/>
            <person name="Blanchette R.A."/>
            <person name="Grigoriev I.V."/>
            <person name="Minto R.E."/>
            <person name="Hibbett D.S."/>
        </authorList>
    </citation>
    <scope>NUCLEOTIDE SEQUENCE [LARGE SCALE GENOMIC DNA]</scope>
    <source>
        <strain evidence="4 5">FP15055 ss-10</strain>
    </source>
</reference>
<dbReference type="Gene3D" id="1.10.472.10">
    <property type="entry name" value="Cyclin-like"/>
    <property type="match status" value="2"/>
</dbReference>
<evidence type="ECO:0000259" key="3">
    <source>
        <dbReference type="SMART" id="SM00385"/>
    </source>
</evidence>
<feature type="domain" description="Cyclin-like" evidence="3">
    <location>
        <begin position="165"/>
        <end position="272"/>
    </location>
</feature>
<keyword evidence="5" id="KW-1185">Reference proteome</keyword>
<dbReference type="InterPro" id="IPR043198">
    <property type="entry name" value="Cyclin/Ssn8"/>
</dbReference>
<dbReference type="PANTHER" id="PTHR10026">
    <property type="entry name" value="CYCLIN"/>
    <property type="match status" value="1"/>
</dbReference>
<name>A0A0D7B3Y5_9AGAR</name>